<organism evidence="1 2">
    <name type="scientific">Effrenium voratum</name>
    <dbReference type="NCBI Taxonomy" id="2562239"/>
    <lineage>
        <taxon>Eukaryota</taxon>
        <taxon>Sar</taxon>
        <taxon>Alveolata</taxon>
        <taxon>Dinophyceae</taxon>
        <taxon>Suessiales</taxon>
        <taxon>Symbiodiniaceae</taxon>
        <taxon>Effrenium</taxon>
    </lineage>
</organism>
<keyword evidence="2" id="KW-1185">Reference proteome</keyword>
<name>A0AA36NFU2_9DINO</name>
<sequence length="388" mass="43730">GEMLARALIATYGARMWRPDPDSGKWRLQVRDNVMLFHTAPILSSVGAMLSKLDNGDCMPPLDQERHRHFQIHFKGGDKLSFLAHPPPLQDFLDDDEALQRAMELPMARTGTDIVEELEAASMGRAMWLIFESVVGKAVKKIEFATLKEALTVGKQERPREQFANLQGSRFAWVDNFAPNQRLCSAVLRQISGGNTLTAARKGRGENIFSFHGDLLLCTNGVWQADAEFFGSDRRRITGVKFEHNFVDNPARPHELLKDNSVKQNIPEMFAEFWWVARVFWLAPHPGGADITERAAQSTAQPSSMPEASELVRRYLQPYVLSKTRPATSQEVDSCIADQLCVSPTAVRDEKILMRREGEVIPRFGARTRTRVYVRPSPRQIMTLVVSA</sequence>
<accession>A0AA36NFU2</accession>
<reference evidence="1" key="1">
    <citation type="submission" date="2023-08" db="EMBL/GenBank/DDBJ databases">
        <authorList>
            <person name="Chen Y."/>
            <person name="Shah S."/>
            <person name="Dougan E. K."/>
            <person name="Thang M."/>
            <person name="Chan C."/>
        </authorList>
    </citation>
    <scope>NUCLEOTIDE SEQUENCE</scope>
</reference>
<comment type="caution">
    <text evidence="1">The sequence shown here is derived from an EMBL/GenBank/DDBJ whole genome shotgun (WGS) entry which is preliminary data.</text>
</comment>
<proteinExistence type="predicted"/>
<dbReference type="AlphaFoldDB" id="A0AA36NFU2"/>
<dbReference type="Proteomes" id="UP001178507">
    <property type="component" value="Unassembled WGS sequence"/>
</dbReference>
<dbReference type="EMBL" id="CAUJNA010003858">
    <property type="protein sequence ID" value="CAJ1411110.1"/>
    <property type="molecule type" value="Genomic_DNA"/>
</dbReference>
<evidence type="ECO:0000313" key="2">
    <source>
        <dbReference type="Proteomes" id="UP001178507"/>
    </source>
</evidence>
<evidence type="ECO:0000313" key="1">
    <source>
        <dbReference type="EMBL" id="CAJ1411110.1"/>
    </source>
</evidence>
<feature type="non-terminal residue" evidence="1">
    <location>
        <position position="1"/>
    </location>
</feature>
<gene>
    <name evidence="1" type="ORF">EVOR1521_LOCUS31768</name>
</gene>
<protein>
    <submittedName>
        <fullName evidence="1">Uncharacterized protein</fullName>
    </submittedName>
</protein>